<sequence length="602" mass="65823">MPSTHQRPGKRSRTATDTLSADARWAAPLACGLRPSAPGTASTSHFRLRTPQETRAMATDERPPILVLGTSERVGSNWVLDSLRHATIQHNEPLRQQLGRQHPLAPLTTAAATSTAVRTPVAAYWVDSFKRSKYRNGRHVIKETNLYFTAAPFLALFPDSPVVVLSRSPLGVASSFTRGALWDRWDYGSIYRRVAALAHEDDHRGWSQLVPDDDPCPPVALTRLITLNAALLAEALGDREHAHVAYEAAVLDWQTATRPLADLAEEFDSARPFPSQEAPSCDGTFATTTNKDRLVARLRPGTGDVVASETARCLGLLRSIVSPQSSETVGHWLAGADSYTMAAFNRATATTPAPPATVHRAGTEPVYVPATPPGIQWRNLLVSNAEMCVFLNRLSDAGVKTTLHGVHLVAIPMPHERGGRLHCTEQGWRVSRGYERHPAYWITWIGAAAYALWDGARLPTSNELDALTEGAHPRNAEYRVGDVTPAQESGLGPKAVHHRVGNLRVWCSDGPDDGPDWAPITRYRHGAAWNTPASRQEVTSRRSRHLLGASRGVGVRLARDTAAPDRCPLDEIADRISRWLALLGDRTRPLAELDQEAITLLS</sequence>
<evidence type="ECO:0000259" key="1">
    <source>
        <dbReference type="Pfam" id="PF03781"/>
    </source>
</evidence>
<dbReference type="Proteomes" id="UP000546642">
    <property type="component" value="Unassembled WGS sequence"/>
</dbReference>
<dbReference type="Gene3D" id="3.40.50.300">
    <property type="entry name" value="P-loop containing nucleotide triphosphate hydrolases"/>
    <property type="match status" value="1"/>
</dbReference>
<gene>
    <name evidence="2" type="ORF">HNR23_002192</name>
</gene>
<comment type="caution">
    <text evidence="2">The sequence shown here is derived from an EMBL/GenBank/DDBJ whole genome shotgun (WGS) entry which is preliminary data.</text>
</comment>
<dbReference type="Gene3D" id="3.90.1580.10">
    <property type="entry name" value="paralog of FGE (formylglycine-generating enzyme)"/>
    <property type="match status" value="1"/>
</dbReference>
<proteinExistence type="predicted"/>
<name>A0A7W9YHB1_9ACTN</name>
<dbReference type="EMBL" id="JACHDS010000001">
    <property type="protein sequence ID" value="MBB6172132.1"/>
    <property type="molecule type" value="Genomic_DNA"/>
</dbReference>
<dbReference type="InterPro" id="IPR027417">
    <property type="entry name" value="P-loop_NTPase"/>
</dbReference>
<evidence type="ECO:0000313" key="2">
    <source>
        <dbReference type="EMBL" id="MBB6172132.1"/>
    </source>
</evidence>
<dbReference type="RefSeq" id="WP_343070517.1">
    <property type="nucleotide sequence ID" value="NZ_JACHDS010000001.1"/>
</dbReference>
<dbReference type="InterPro" id="IPR005532">
    <property type="entry name" value="SUMF_dom"/>
</dbReference>
<dbReference type="Pfam" id="PF03781">
    <property type="entry name" value="FGE-sulfatase"/>
    <property type="match status" value="1"/>
</dbReference>
<keyword evidence="3" id="KW-1185">Reference proteome</keyword>
<accession>A0A7W9YHB1</accession>
<dbReference type="InterPro" id="IPR042095">
    <property type="entry name" value="SUMF_sf"/>
</dbReference>
<protein>
    <recommendedName>
        <fullName evidence="1">Sulfatase-modifying factor enzyme-like domain-containing protein</fullName>
    </recommendedName>
</protein>
<feature type="domain" description="Sulfatase-modifying factor enzyme-like" evidence="1">
    <location>
        <begin position="429"/>
        <end position="484"/>
    </location>
</feature>
<organism evidence="2 3">
    <name type="scientific">Nocardiopsis mwathae</name>
    <dbReference type="NCBI Taxonomy" id="1472723"/>
    <lineage>
        <taxon>Bacteria</taxon>
        <taxon>Bacillati</taxon>
        <taxon>Actinomycetota</taxon>
        <taxon>Actinomycetes</taxon>
        <taxon>Streptosporangiales</taxon>
        <taxon>Nocardiopsidaceae</taxon>
        <taxon>Nocardiopsis</taxon>
    </lineage>
</organism>
<evidence type="ECO:0000313" key="3">
    <source>
        <dbReference type="Proteomes" id="UP000546642"/>
    </source>
</evidence>
<dbReference type="InterPro" id="IPR016187">
    <property type="entry name" value="CTDL_fold"/>
</dbReference>
<dbReference type="SUPFAM" id="SSF56436">
    <property type="entry name" value="C-type lectin-like"/>
    <property type="match status" value="1"/>
</dbReference>
<dbReference type="AlphaFoldDB" id="A0A7W9YHB1"/>
<dbReference type="SUPFAM" id="SSF52540">
    <property type="entry name" value="P-loop containing nucleoside triphosphate hydrolases"/>
    <property type="match status" value="1"/>
</dbReference>
<reference evidence="2 3" key="1">
    <citation type="submission" date="2020-08" db="EMBL/GenBank/DDBJ databases">
        <title>Sequencing the genomes of 1000 actinobacteria strains.</title>
        <authorList>
            <person name="Klenk H.-P."/>
        </authorList>
    </citation>
    <scope>NUCLEOTIDE SEQUENCE [LARGE SCALE GENOMIC DNA]</scope>
    <source>
        <strain evidence="2 3">DSM 46659</strain>
    </source>
</reference>